<accession>Q1PY77</accession>
<dbReference type="AlphaFoldDB" id="Q1PY77"/>
<evidence type="ECO:0000313" key="1">
    <source>
        <dbReference type="EMBL" id="CAJ72039.1"/>
    </source>
</evidence>
<reference evidence="1" key="2">
    <citation type="submission" date="2006-01" db="EMBL/GenBank/DDBJ databases">
        <authorList>
            <person name="Genoscope"/>
        </authorList>
    </citation>
    <scope>NUCLEOTIDE SEQUENCE</scope>
</reference>
<dbReference type="EMBL" id="CP049055">
    <property type="protein sequence ID" value="QII10613.1"/>
    <property type="molecule type" value="Genomic_DNA"/>
</dbReference>
<sequence length="198" mass="23430">MKVIDFLQVRYFKKKMLLLVIVLGMMTVLVQCASVSQRWPENERRTEDRMFLLQQEIGKGLGSGELTLDESQEFVAKLDNLRRDYTVLRERKTTQEEWAPLLTKLEDMEKEVKVVLAYPSRIDETKLEDRMIVLQRRLDDGMLIGRLRRVQGRDFQLRLDDIRREFLQRIKDRPLTTEEKGETSSRLDLLESDVNNAL</sequence>
<reference evidence="1" key="1">
    <citation type="journal article" date="2006" name="Nature">
        <title>Deciphering the evolution and metabolism of an anammox bacterium from a community genome.</title>
        <authorList>
            <person name="Strous M."/>
            <person name="Pelletier E."/>
            <person name="Mangenot S."/>
            <person name="Rattei T."/>
            <person name="Lehner A."/>
            <person name="Taylor M.W."/>
            <person name="Horn M."/>
            <person name="Daims H."/>
            <person name="Bartol-Mavel D."/>
            <person name="Wincker P."/>
            <person name="Barbe V."/>
            <person name="Fonknechten N."/>
            <person name="Vallenet D."/>
            <person name="Segurens B."/>
            <person name="Schenowitz-Truong C."/>
            <person name="Medigue C."/>
            <person name="Collingro A."/>
            <person name="Snel B."/>
            <person name="Dutilh B.E."/>
            <person name="OpDenCamp H.J.M."/>
            <person name="vanDerDrift C."/>
            <person name="Cirpus I."/>
            <person name="vanDePas-Schoonen K.T."/>
            <person name="Harhangi H.R."/>
            <person name="vanNiftrik L."/>
            <person name="Schmid M."/>
            <person name="Keltjens J."/>
            <person name="vanDeVossenberg J."/>
            <person name="Kartal B."/>
            <person name="Meier H."/>
            <person name="Frishman D."/>
            <person name="Huynen M.A."/>
            <person name="Mewes H."/>
            <person name="Weissenbach J."/>
            <person name="Jetten M.S.M."/>
            <person name="Wagner M."/>
            <person name="LePaslier D."/>
        </authorList>
    </citation>
    <scope>NUCLEOTIDE SEQUENCE</scope>
</reference>
<dbReference type="Proteomes" id="UP000501926">
    <property type="component" value="Chromosome"/>
</dbReference>
<proteinExistence type="predicted"/>
<dbReference type="EMBL" id="CT573072">
    <property type="protein sequence ID" value="CAJ72039.1"/>
    <property type="molecule type" value="Genomic_DNA"/>
</dbReference>
<organism evidence="1">
    <name type="scientific">Kuenenia stuttgartiensis</name>
    <dbReference type="NCBI Taxonomy" id="174633"/>
    <lineage>
        <taxon>Bacteria</taxon>
        <taxon>Pseudomonadati</taxon>
        <taxon>Planctomycetota</taxon>
        <taxon>Candidatus Brocadiia</taxon>
        <taxon>Candidatus Brocadiales</taxon>
        <taxon>Candidatus Brocadiaceae</taxon>
        <taxon>Candidatus Kuenenia</taxon>
    </lineage>
</organism>
<gene>
    <name evidence="2" type="ORF">KsCSTR_12340</name>
    <name evidence="1" type="ORF">kustd1294</name>
</gene>
<name>Q1PY77_KUEST</name>
<evidence type="ECO:0000313" key="3">
    <source>
        <dbReference type="Proteomes" id="UP000501926"/>
    </source>
</evidence>
<dbReference type="RefSeq" id="WP_164994610.1">
    <property type="nucleotide sequence ID" value="NZ_CP049055.1"/>
</dbReference>
<reference evidence="2 3" key="3">
    <citation type="submission" date="2020-02" db="EMBL/GenBank/DDBJ databases">
        <title>Newly sequenced genome of strain CSTR1 showed variability in Candidatus Kuenenia stuttgartiensis genomes.</title>
        <authorList>
            <person name="Ding C."/>
            <person name="Adrian L."/>
        </authorList>
    </citation>
    <scope>NUCLEOTIDE SEQUENCE [LARGE SCALE GENOMIC DNA]</scope>
    <source>
        <strain evidence="2 3">CSTR1</strain>
    </source>
</reference>
<evidence type="ECO:0000313" key="2">
    <source>
        <dbReference type="EMBL" id="QII10613.1"/>
    </source>
</evidence>
<protein>
    <submittedName>
        <fullName evidence="1">Uncharacterized protein</fullName>
    </submittedName>
</protein>